<sequence length="481" mass="53209">MFLASGGHSLQRTETNLSDETEYATPPSSPDGLTDSGGSPHSMRTGTTTPPSSLIHDFVRVVSADGGDSELTDAKQLSWNINSESEKVVLVLSSSKTLSPSPRVSSSSDPLIHRFGTVVVRGGMAKGLPQSYERFHDIMDKHGIPFVFKPYALEQFSRLLHCRYALVLRRPAGFGVETFVSLISAWLDLVYDKHNDPFATPVEPNAPRNGLHTSYVLDLDFSCIRGTKDVAAKLCEYLSEQYRLFLDRYQLWDKIPWIDAKTDTYLDPSHYIKLLAEYIRALPPSRCAPLFVIIRHFDTLAYGGYVDGAKILNKLLYVLQKNVMARVVSGALLVSNRDDGTVNGCLGRGSPDVPLPCNPAAPYRVKLDWALDLSHHPAFQTAVGFTEDEIEDLDRVLGAALGSKQPPLIERVRAGHIWSAVFADEGWFAAQKTWAGNGQEMCGYDPAQWLRNLGREHAAVAVHPAQQVLALLSEKYGLRRT</sequence>
<keyword evidence="3" id="KW-1185">Reference proteome</keyword>
<dbReference type="AlphaFoldDB" id="A0A8H6W4I3"/>
<reference evidence="2" key="1">
    <citation type="submission" date="2020-05" db="EMBL/GenBank/DDBJ databases">
        <title>Mycena genomes resolve the evolution of fungal bioluminescence.</title>
        <authorList>
            <person name="Tsai I.J."/>
        </authorList>
    </citation>
    <scope>NUCLEOTIDE SEQUENCE</scope>
    <source>
        <strain evidence="2">110903Hualien_Pintung</strain>
    </source>
</reference>
<dbReference type="EMBL" id="JACAZE010000012">
    <property type="protein sequence ID" value="KAF7302581.1"/>
    <property type="molecule type" value="Genomic_DNA"/>
</dbReference>
<comment type="caution">
    <text evidence="2">The sequence shown here is derived from an EMBL/GenBank/DDBJ whole genome shotgun (WGS) entry which is preliminary data.</text>
</comment>
<evidence type="ECO:0000256" key="1">
    <source>
        <dbReference type="SAM" id="MobiDB-lite"/>
    </source>
</evidence>
<dbReference type="OrthoDB" id="2895184at2759"/>
<protein>
    <submittedName>
        <fullName evidence="2">Uncharacterized protein</fullName>
    </submittedName>
</protein>
<feature type="compositionally biased region" description="Polar residues" evidence="1">
    <location>
        <begin position="36"/>
        <end position="52"/>
    </location>
</feature>
<evidence type="ECO:0000313" key="2">
    <source>
        <dbReference type="EMBL" id="KAF7302581.1"/>
    </source>
</evidence>
<accession>A0A8H6W4I3</accession>
<dbReference type="Proteomes" id="UP000613580">
    <property type="component" value="Unassembled WGS sequence"/>
</dbReference>
<name>A0A8H6W4I3_MYCCL</name>
<evidence type="ECO:0000313" key="3">
    <source>
        <dbReference type="Proteomes" id="UP000613580"/>
    </source>
</evidence>
<organism evidence="2 3">
    <name type="scientific">Mycena chlorophos</name>
    <name type="common">Agaric fungus</name>
    <name type="synonym">Agaricus chlorophos</name>
    <dbReference type="NCBI Taxonomy" id="658473"/>
    <lineage>
        <taxon>Eukaryota</taxon>
        <taxon>Fungi</taxon>
        <taxon>Dikarya</taxon>
        <taxon>Basidiomycota</taxon>
        <taxon>Agaricomycotina</taxon>
        <taxon>Agaricomycetes</taxon>
        <taxon>Agaricomycetidae</taxon>
        <taxon>Agaricales</taxon>
        <taxon>Marasmiineae</taxon>
        <taxon>Mycenaceae</taxon>
        <taxon>Mycena</taxon>
    </lineage>
</organism>
<gene>
    <name evidence="2" type="ORF">HMN09_00892600</name>
</gene>
<proteinExistence type="predicted"/>
<feature type="region of interest" description="Disordered" evidence="1">
    <location>
        <begin position="1"/>
        <end position="54"/>
    </location>
</feature>